<name>E5A8L6_LEPMJ</name>
<evidence type="ECO:0000313" key="3">
    <source>
        <dbReference type="Proteomes" id="UP000002668"/>
    </source>
</evidence>
<gene>
    <name evidence="2" type="ORF">LEMA_P075500.1</name>
</gene>
<evidence type="ECO:0000313" key="2">
    <source>
        <dbReference type="EMBL" id="CBX99961.1"/>
    </source>
</evidence>
<reference evidence="3" key="1">
    <citation type="journal article" date="2011" name="Nat. Commun.">
        <title>Effector diversification within compartments of the Leptosphaeria maculans genome affected by Repeat-Induced Point mutations.</title>
        <authorList>
            <person name="Rouxel T."/>
            <person name="Grandaubert J."/>
            <person name="Hane J.K."/>
            <person name="Hoede C."/>
            <person name="van de Wouw A.P."/>
            <person name="Couloux A."/>
            <person name="Dominguez V."/>
            <person name="Anthouard V."/>
            <person name="Bally P."/>
            <person name="Bourras S."/>
            <person name="Cozijnsen A.J."/>
            <person name="Ciuffetti L.M."/>
            <person name="Degrave A."/>
            <person name="Dilmaghani A."/>
            <person name="Duret L."/>
            <person name="Fudal I."/>
            <person name="Goodwin S.B."/>
            <person name="Gout L."/>
            <person name="Glaser N."/>
            <person name="Linglin J."/>
            <person name="Kema G.H.J."/>
            <person name="Lapalu N."/>
            <person name="Lawrence C.B."/>
            <person name="May K."/>
            <person name="Meyer M."/>
            <person name="Ollivier B."/>
            <person name="Poulain J."/>
            <person name="Schoch C.L."/>
            <person name="Simon A."/>
            <person name="Spatafora J.W."/>
            <person name="Stachowiak A."/>
            <person name="Turgeon B.G."/>
            <person name="Tyler B.M."/>
            <person name="Vincent D."/>
            <person name="Weissenbach J."/>
            <person name="Amselem J."/>
            <person name="Quesneville H."/>
            <person name="Oliver R.P."/>
            <person name="Wincker P."/>
            <person name="Balesdent M.-H."/>
            <person name="Howlett B.J."/>
        </authorList>
    </citation>
    <scope>NUCLEOTIDE SEQUENCE [LARGE SCALE GENOMIC DNA]</scope>
    <source>
        <strain evidence="3">JN3 / isolate v23.1.3 / race Av1-4-5-6-7-8</strain>
    </source>
</reference>
<organism evidence="3">
    <name type="scientific">Leptosphaeria maculans (strain JN3 / isolate v23.1.3 / race Av1-4-5-6-7-8)</name>
    <name type="common">Blackleg fungus</name>
    <name type="synonym">Phoma lingam</name>
    <dbReference type="NCBI Taxonomy" id="985895"/>
    <lineage>
        <taxon>Eukaryota</taxon>
        <taxon>Fungi</taxon>
        <taxon>Dikarya</taxon>
        <taxon>Ascomycota</taxon>
        <taxon>Pezizomycotina</taxon>
        <taxon>Dothideomycetes</taxon>
        <taxon>Pleosporomycetidae</taxon>
        <taxon>Pleosporales</taxon>
        <taxon>Pleosporineae</taxon>
        <taxon>Leptosphaeriaceae</taxon>
        <taxon>Plenodomus</taxon>
        <taxon>Plenodomus lingam/Leptosphaeria maculans species complex</taxon>
    </lineage>
</organism>
<dbReference type="AlphaFoldDB" id="E5A8L6"/>
<proteinExistence type="predicted"/>
<dbReference type="VEuPathDB" id="FungiDB:LEMA_P075500.1"/>
<feature type="region of interest" description="Disordered" evidence="1">
    <location>
        <begin position="21"/>
        <end position="61"/>
    </location>
</feature>
<dbReference type="HOGENOM" id="CLU_1731802_0_0_1"/>
<dbReference type="EMBL" id="FP929137">
    <property type="protein sequence ID" value="CBX99961.1"/>
    <property type="molecule type" value="Genomic_DNA"/>
</dbReference>
<evidence type="ECO:0000256" key="1">
    <source>
        <dbReference type="SAM" id="MobiDB-lite"/>
    </source>
</evidence>
<accession>E5A8L6</accession>
<sequence length="151" mass="17027">MPDRVPAFPYSGSGPCMGFDMIDDHDSEHPIKDEDDARRSGIPPNTRHGCKRIVSNGSRGMRRGYEVNIPFHIEDSTDDREETLPASMTSVPPVSTRRIHKGRPSRELDIRDFSPTAPARQLSQNRPLKSMELPPTICRQELFTGQKTNMP</sequence>
<feature type="compositionally biased region" description="Basic and acidic residues" evidence="1">
    <location>
        <begin position="22"/>
        <end position="39"/>
    </location>
</feature>
<dbReference type="InParanoid" id="E5A8L6"/>
<dbReference type="Proteomes" id="UP000002668">
    <property type="component" value="Genome"/>
</dbReference>
<keyword evidence="3" id="KW-1185">Reference proteome</keyword>
<feature type="region of interest" description="Disordered" evidence="1">
    <location>
        <begin position="74"/>
        <end position="136"/>
    </location>
</feature>
<protein>
    <submittedName>
        <fullName evidence="2">Predicted protein</fullName>
    </submittedName>
</protein>